<accession>A0ABU2YXJ9</accession>
<evidence type="ECO:0008006" key="4">
    <source>
        <dbReference type="Google" id="ProtNLM"/>
    </source>
</evidence>
<dbReference type="RefSeq" id="WP_157856784.1">
    <property type="nucleotide sequence ID" value="NZ_JAVRFJ010000010.1"/>
</dbReference>
<evidence type="ECO:0000313" key="3">
    <source>
        <dbReference type="Proteomes" id="UP001180737"/>
    </source>
</evidence>
<gene>
    <name evidence="2" type="ORF">RM704_14290</name>
</gene>
<feature type="region of interest" description="Disordered" evidence="1">
    <location>
        <begin position="319"/>
        <end position="349"/>
    </location>
</feature>
<dbReference type="Proteomes" id="UP001180737">
    <property type="component" value="Unassembled WGS sequence"/>
</dbReference>
<comment type="caution">
    <text evidence="2">The sequence shown here is derived from an EMBL/GenBank/DDBJ whole genome shotgun (WGS) entry which is preliminary data.</text>
</comment>
<feature type="compositionally biased region" description="Basic and acidic residues" evidence="1">
    <location>
        <begin position="319"/>
        <end position="337"/>
    </location>
</feature>
<organism evidence="2 3">
    <name type="scientific">Streptomyces gottesmaniae</name>
    <dbReference type="NCBI Taxonomy" id="3075518"/>
    <lineage>
        <taxon>Bacteria</taxon>
        <taxon>Bacillati</taxon>
        <taxon>Actinomycetota</taxon>
        <taxon>Actinomycetes</taxon>
        <taxon>Kitasatosporales</taxon>
        <taxon>Streptomycetaceae</taxon>
        <taxon>Streptomyces</taxon>
    </lineage>
</organism>
<reference evidence="2" key="1">
    <citation type="submission" date="2024-05" db="EMBL/GenBank/DDBJ databases">
        <title>30 novel species of actinomycetes from the DSMZ collection.</title>
        <authorList>
            <person name="Nouioui I."/>
        </authorList>
    </citation>
    <scope>NUCLEOTIDE SEQUENCE</scope>
    <source>
        <strain evidence="2">DSM 3412</strain>
    </source>
</reference>
<sequence length="349" mass="39190">MQLSDFFDLEENAFWDGADPWNESARMSEVFRSDLVEQLRQGPVNDVDDLEAAYALTQLAHDEFEKYGTRSSDAKLDDKQSGTVIRTLRALLKRLGIDFTPPFRNFTGFRGYWGENDMGGSWAARRGYVNALFTPVLERLEEMEDERAQTASIRGVDGELKNLIFASTGPKPRVVLRDSINNVIEVTENGEYCLFYNHPLDRAGLSWGALVSWWRDKGGLADADDAEVARDLYGRLSESLGDNHVERLLFRTYCERYASDEANSHPALIPQVYLHYDPLTHKQRGGRSSVLSRERMDFLLLLPNGARIVLEVDGKQHYAEGDKTSHADKSQAAEAERSSGGIGNALSSS</sequence>
<keyword evidence="3" id="KW-1185">Reference proteome</keyword>
<evidence type="ECO:0000313" key="2">
    <source>
        <dbReference type="EMBL" id="MDT0568623.1"/>
    </source>
</evidence>
<dbReference type="EMBL" id="JAVRFJ010000010">
    <property type="protein sequence ID" value="MDT0568623.1"/>
    <property type="molecule type" value="Genomic_DNA"/>
</dbReference>
<protein>
    <recommendedName>
        <fullName evidence="4">AbiJ-NTD3 domain-containing protein</fullName>
    </recommendedName>
</protein>
<proteinExistence type="predicted"/>
<evidence type="ECO:0000256" key="1">
    <source>
        <dbReference type="SAM" id="MobiDB-lite"/>
    </source>
</evidence>
<name>A0ABU2YXJ9_9ACTN</name>